<dbReference type="PANTHER" id="PTHR20842:SF0">
    <property type="entry name" value="ALPHA-ASPARTYL DIPEPTIDASE"/>
    <property type="match status" value="1"/>
</dbReference>
<dbReference type="Pfam" id="PF03575">
    <property type="entry name" value="Peptidase_S51"/>
    <property type="match status" value="1"/>
</dbReference>
<dbReference type="EMBL" id="PDEV01000001">
    <property type="protein sequence ID" value="PEN17140.1"/>
    <property type="molecule type" value="Genomic_DNA"/>
</dbReference>
<accession>A0A2A8D8B7</accession>
<evidence type="ECO:0000256" key="1">
    <source>
        <dbReference type="ARBA" id="ARBA00006534"/>
    </source>
</evidence>
<name>A0A2A8D8B7_9MICC</name>
<gene>
    <name evidence="5" type="ORF">CRM92_03740</name>
</gene>
<accession>A0A5F0M977</accession>
<organism evidence="5 6">
    <name type="scientific">Rothia dentocariosa</name>
    <dbReference type="NCBI Taxonomy" id="2047"/>
    <lineage>
        <taxon>Bacteria</taxon>
        <taxon>Bacillati</taxon>
        <taxon>Actinomycetota</taxon>
        <taxon>Actinomycetes</taxon>
        <taxon>Micrococcales</taxon>
        <taxon>Micrococcaceae</taxon>
        <taxon>Rothia</taxon>
    </lineage>
</organism>
<keyword evidence="6" id="KW-1185">Reference proteome</keyword>
<keyword evidence="4" id="KW-0720">Serine protease</keyword>
<dbReference type="Gene3D" id="3.40.50.880">
    <property type="match status" value="1"/>
</dbReference>
<proteinExistence type="inferred from homology"/>
<protein>
    <submittedName>
        <fullName evidence="5">Peptidase E</fullName>
    </submittedName>
</protein>
<evidence type="ECO:0000256" key="2">
    <source>
        <dbReference type="ARBA" id="ARBA00022670"/>
    </source>
</evidence>
<dbReference type="RefSeq" id="WP_070660734.1">
    <property type="nucleotide sequence ID" value="NZ_CAUREM010000047.1"/>
</dbReference>
<dbReference type="SUPFAM" id="SSF52317">
    <property type="entry name" value="Class I glutamine amidotransferase-like"/>
    <property type="match status" value="1"/>
</dbReference>
<evidence type="ECO:0000313" key="6">
    <source>
        <dbReference type="Proteomes" id="UP000219947"/>
    </source>
</evidence>
<comment type="caution">
    <text evidence="5">The sequence shown here is derived from an EMBL/GenBank/DDBJ whole genome shotgun (WGS) entry which is preliminary data.</text>
</comment>
<dbReference type="GO" id="GO:0008236">
    <property type="term" value="F:serine-type peptidase activity"/>
    <property type="evidence" value="ECO:0007669"/>
    <property type="project" value="UniProtKB-KW"/>
</dbReference>
<dbReference type="CDD" id="cd03146">
    <property type="entry name" value="GAT1_Peptidase_E"/>
    <property type="match status" value="1"/>
</dbReference>
<dbReference type="PANTHER" id="PTHR20842">
    <property type="entry name" value="PROTEASE S51 ALPHA-ASPARTYL DIPEPTIDASE"/>
    <property type="match status" value="1"/>
</dbReference>
<dbReference type="InterPro" id="IPR029062">
    <property type="entry name" value="Class_I_gatase-like"/>
</dbReference>
<evidence type="ECO:0000256" key="4">
    <source>
        <dbReference type="ARBA" id="ARBA00022825"/>
    </source>
</evidence>
<dbReference type="AlphaFoldDB" id="A0A2A8D8B7"/>
<keyword evidence="3" id="KW-0378">Hydrolase</keyword>
<reference evidence="5" key="1">
    <citation type="submission" date="2017-10" db="EMBL/GenBank/DDBJ databases">
        <title>Kefir isolates.</title>
        <authorList>
            <person name="Kim Y."/>
            <person name="Blasche S."/>
        </authorList>
    </citation>
    <scope>NUCLEOTIDE SEQUENCE [LARGE SCALE GENOMIC DNA]</scope>
    <source>
        <strain evidence="5">OG2-2</strain>
    </source>
</reference>
<keyword evidence="2" id="KW-0645">Protease</keyword>
<evidence type="ECO:0000313" key="5">
    <source>
        <dbReference type="EMBL" id="PEN17140.1"/>
    </source>
</evidence>
<evidence type="ECO:0000256" key="3">
    <source>
        <dbReference type="ARBA" id="ARBA00022801"/>
    </source>
</evidence>
<dbReference type="Proteomes" id="UP000219947">
    <property type="component" value="Unassembled WGS sequence"/>
</dbReference>
<dbReference type="GO" id="GO:0006508">
    <property type="term" value="P:proteolysis"/>
    <property type="evidence" value="ECO:0007669"/>
    <property type="project" value="UniProtKB-KW"/>
</dbReference>
<sequence>METQRTIVLLSGGFSDGENTDQDVFLLESSMRRKPRVCFIPTASGDSRAYIERFYTAFKRYSCIPAHLELFRRTELNLEEFIRRQDIIYVGGGNTANLLAVWRLHGLDRVLRKAYVEGTVLSGISAGAACWFESCLTDSFGGLEALNDGLGILPGSFCPHFNTEPGRPRSFLQTLQSGTLPPGVALDDGAAVRYCNEVVDVVYRSVSNAGLYNQTAKGICAVEL</sequence>
<dbReference type="InterPro" id="IPR005320">
    <property type="entry name" value="Peptidase_S51"/>
</dbReference>
<comment type="similarity">
    <text evidence="1">Belongs to the peptidase S51 family.</text>
</comment>